<dbReference type="PRINTS" id="PR00368">
    <property type="entry name" value="FADPNR"/>
</dbReference>
<proteinExistence type="predicted"/>
<dbReference type="GO" id="GO:0050660">
    <property type="term" value="F:flavin adenine dinucleotide binding"/>
    <property type="evidence" value="ECO:0007669"/>
    <property type="project" value="TreeGrafter"/>
</dbReference>
<evidence type="ECO:0000313" key="3">
    <source>
        <dbReference type="Proteomes" id="UP000053317"/>
    </source>
</evidence>
<gene>
    <name evidence="2" type="ORF">UCRPC4_g06478</name>
</gene>
<keyword evidence="3" id="KW-1185">Reference proteome</keyword>
<dbReference type="Gene3D" id="3.50.50.100">
    <property type="match status" value="1"/>
</dbReference>
<dbReference type="PRINTS" id="PR00411">
    <property type="entry name" value="PNDRDTASEI"/>
</dbReference>
<organism evidence="2 3">
    <name type="scientific">Phaeomoniella chlamydospora</name>
    <name type="common">Phaeoacremonium chlamydosporum</name>
    <dbReference type="NCBI Taxonomy" id="158046"/>
    <lineage>
        <taxon>Eukaryota</taxon>
        <taxon>Fungi</taxon>
        <taxon>Dikarya</taxon>
        <taxon>Ascomycota</taxon>
        <taxon>Pezizomycotina</taxon>
        <taxon>Eurotiomycetes</taxon>
        <taxon>Chaetothyriomycetidae</taxon>
        <taxon>Phaeomoniellales</taxon>
        <taxon>Phaeomoniellaceae</taxon>
        <taxon>Phaeomoniella</taxon>
    </lineage>
</organism>
<name>A0A0G2GD94_PHACM</name>
<comment type="caution">
    <text evidence="2">The sequence shown here is derived from an EMBL/GenBank/DDBJ whole genome shotgun (WGS) entry which is preliminary data.</text>
</comment>
<dbReference type="PANTHER" id="PTHR43735">
    <property type="entry name" value="APOPTOSIS-INDUCING FACTOR 1"/>
    <property type="match status" value="1"/>
</dbReference>
<dbReference type="SUPFAM" id="SSF51905">
    <property type="entry name" value="FAD/NAD(P)-binding domain"/>
    <property type="match status" value="1"/>
</dbReference>
<evidence type="ECO:0000313" key="2">
    <source>
        <dbReference type="EMBL" id="KKY15050.1"/>
    </source>
</evidence>
<dbReference type="PANTHER" id="PTHR43735:SF25">
    <property type="entry name" value="NAD(P)H DEHYDROGENASE 3"/>
    <property type="match status" value="1"/>
</dbReference>
<dbReference type="InterPro" id="IPR036188">
    <property type="entry name" value="FAD/NAD-bd_sf"/>
</dbReference>
<dbReference type="Pfam" id="PF07992">
    <property type="entry name" value="Pyr_redox_2"/>
    <property type="match status" value="1"/>
</dbReference>
<evidence type="ECO:0000259" key="1">
    <source>
        <dbReference type="Pfam" id="PF07992"/>
    </source>
</evidence>
<dbReference type="GO" id="GO:0004174">
    <property type="term" value="F:electron-transferring-flavoprotein dehydrogenase activity"/>
    <property type="evidence" value="ECO:0007669"/>
    <property type="project" value="TreeGrafter"/>
</dbReference>
<dbReference type="GO" id="GO:0005737">
    <property type="term" value="C:cytoplasm"/>
    <property type="evidence" value="ECO:0007669"/>
    <property type="project" value="TreeGrafter"/>
</dbReference>
<feature type="domain" description="FAD/NAD(P)-binding" evidence="1">
    <location>
        <begin position="14"/>
        <end position="317"/>
    </location>
</feature>
<sequence length="412" mass="44906">MSVSSSPGANGNSFHVVVLGGNFAGISISHHLLRNILPALSTSPEFSYKLSLLTPNTHAVWKPGVPQALINEKVKNVDDLFLSTQEAFSRYGDAFELVQGKAKSIDRESRKLFAEVHGSTALEELHYDALVITTGTTAASPLWTINGIHEDTKRAILDFRKSLEHCKTILIAGGGAAGVEAAGIIAYHLPEKDITLLSGTDRVLPRKVRPSISQDAESQLIKLGVKVEHHIRVQSATPITSTHTPATLLHLTNNTTRAVDLYLDATGAIPNTSFAPKSWLTPTSYINTCERTLRVLSSPSSDHGIYCSGDVASWSQHSVPESQDPTLALGYSLFQDFHQPPPDSDSTHKRNKNNIKPIEYRPNRKDFLVVPIGGGGVGVLHGWRIPSFAVWLGKGRNFLQGLFRGIVWGDKY</sequence>
<dbReference type="EMBL" id="LCWF01000196">
    <property type="protein sequence ID" value="KKY15050.1"/>
    <property type="molecule type" value="Genomic_DNA"/>
</dbReference>
<dbReference type="InterPro" id="IPR023753">
    <property type="entry name" value="FAD/NAD-binding_dom"/>
</dbReference>
<dbReference type="Proteomes" id="UP000053317">
    <property type="component" value="Unassembled WGS sequence"/>
</dbReference>
<protein>
    <submittedName>
        <fullName evidence="2">Putative apoptosis-inducing factor 1</fullName>
    </submittedName>
</protein>
<dbReference type="AlphaFoldDB" id="A0A0G2GD94"/>
<accession>A0A0G2GD94</accession>
<reference evidence="2 3" key="1">
    <citation type="submission" date="2015-05" db="EMBL/GenBank/DDBJ databases">
        <title>Distinctive expansion of gene families associated with plant cell wall degradation and secondary metabolism in the genomes of grapevine trunk pathogens.</title>
        <authorList>
            <person name="Lawrence D.P."/>
            <person name="Travadon R."/>
            <person name="Rolshausen P.E."/>
            <person name="Baumgartner K."/>
        </authorList>
    </citation>
    <scope>NUCLEOTIDE SEQUENCE [LARGE SCALE GENOMIC DNA]</scope>
    <source>
        <strain evidence="2">UCRPC4</strain>
    </source>
</reference>
<dbReference type="OrthoDB" id="202203at2759"/>
<reference evidence="2 3" key="2">
    <citation type="submission" date="2015-05" db="EMBL/GenBank/DDBJ databases">
        <authorList>
            <person name="Morales-Cruz A."/>
            <person name="Amrine K.C."/>
            <person name="Cantu D."/>
        </authorList>
    </citation>
    <scope>NUCLEOTIDE SEQUENCE [LARGE SCALE GENOMIC DNA]</scope>
    <source>
        <strain evidence="2">UCRPC4</strain>
    </source>
</reference>